<dbReference type="Gene3D" id="2.70.150.10">
    <property type="entry name" value="Calcium-transporting ATPase, cytoplasmic transduction domain A"/>
    <property type="match status" value="1"/>
</dbReference>
<dbReference type="Pfam" id="PF00403">
    <property type="entry name" value="HMA"/>
    <property type="match status" value="1"/>
</dbReference>
<feature type="transmembrane region" description="Helical" evidence="14">
    <location>
        <begin position="169"/>
        <end position="190"/>
    </location>
</feature>
<evidence type="ECO:0000256" key="8">
    <source>
        <dbReference type="ARBA" id="ARBA00022840"/>
    </source>
</evidence>
<dbReference type="SUPFAM" id="SSF56784">
    <property type="entry name" value="HAD-like"/>
    <property type="match status" value="1"/>
</dbReference>
<keyword evidence="4 14" id="KW-0812">Transmembrane</keyword>
<keyword evidence="5 14" id="KW-0479">Metal-binding</keyword>
<evidence type="ECO:0000256" key="13">
    <source>
        <dbReference type="ARBA" id="ARBA00049289"/>
    </source>
</evidence>
<dbReference type="Gene3D" id="3.40.50.1000">
    <property type="entry name" value="HAD superfamily/HAD-like"/>
    <property type="match status" value="1"/>
</dbReference>
<feature type="transmembrane region" description="Helical" evidence="14">
    <location>
        <begin position="726"/>
        <end position="743"/>
    </location>
</feature>
<keyword evidence="7" id="KW-0813">Transport</keyword>
<dbReference type="PROSITE" id="PS50846">
    <property type="entry name" value="HMA_2"/>
    <property type="match status" value="1"/>
</dbReference>
<dbReference type="Gene3D" id="3.30.70.100">
    <property type="match status" value="1"/>
</dbReference>
<dbReference type="GO" id="GO:0005507">
    <property type="term" value="F:copper ion binding"/>
    <property type="evidence" value="ECO:0007669"/>
    <property type="project" value="TreeGrafter"/>
</dbReference>
<dbReference type="GO" id="GO:0005886">
    <property type="term" value="C:plasma membrane"/>
    <property type="evidence" value="ECO:0007669"/>
    <property type="project" value="UniProtKB-SubCell"/>
</dbReference>
<evidence type="ECO:0000256" key="10">
    <source>
        <dbReference type="ARBA" id="ARBA00022989"/>
    </source>
</evidence>
<evidence type="ECO:0000256" key="1">
    <source>
        <dbReference type="ARBA" id="ARBA00004651"/>
    </source>
</evidence>
<dbReference type="InterPro" id="IPR008250">
    <property type="entry name" value="ATPase_P-typ_transduc_dom_A_sf"/>
</dbReference>
<protein>
    <recommendedName>
        <fullName evidence="3">P-type Cu(+) transporter</fullName>
        <ecNumber evidence="3">7.2.2.8</ecNumber>
    </recommendedName>
</protein>
<keyword evidence="7" id="KW-0406">Ion transport</keyword>
<dbReference type="NCBIfam" id="TIGR01511">
    <property type="entry name" value="ATPase-IB1_Cu"/>
    <property type="match status" value="1"/>
</dbReference>
<evidence type="ECO:0000259" key="15">
    <source>
        <dbReference type="PROSITE" id="PS50846"/>
    </source>
</evidence>
<evidence type="ECO:0000256" key="6">
    <source>
        <dbReference type="ARBA" id="ARBA00022741"/>
    </source>
</evidence>
<dbReference type="FunFam" id="2.70.150.10:FF:000002">
    <property type="entry name" value="Copper-transporting ATPase 1, putative"/>
    <property type="match status" value="1"/>
</dbReference>
<gene>
    <name evidence="16" type="ORF">DCMF_13250</name>
</gene>
<evidence type="ECO:0000313" key="16">
    <source>
        <dbReference type="EMBL" id="ATW25594.1"/>
    </source>
</evidence>
<comment type="catalytic activity">
    <reaction evidence="13">
        <text>Cu(+)(in) + ATP + H2O = Cu(+)(out) + ADP + phosphate + H(+)</text>
        <dbReference type="Rhea" id="RHEA:25792"/>
        <dbReference type="ChEBI" id="CHEBI:15377"/>
        <dbReference type="ChEBI" id="CHEBI:15378"/>
        <dbReference type="ChEBI" id="CHEBI:30616"/>
        <dbReference type="ChEBI" id="CHEBI:43474"/>
        <dbReference type="ChEBI" id="CHEBI:49552"/>
        <dbReference type="ChEBI" id="CHEBI:456216"/>
        <dbReference type="EC" id="7.2.2.8"/>
    </reaction>
</comment>
<comment type="subcellular location">
    <subcellularLocation>
        <location evidence="1">Cell membrane</location>
        <topology evidence="1">Multi-pass membrane protein</topology>
    </subcellularLocation>
</comment>
<dbReference type="Pfam" id="PF00702">
    <property type="entry name" value="Hydrolase"/>
    <property type="match status" value="1"/>
</dbReference>
<evidence type="ECO:0000256" key="9">
    <source>
        <dbReference type="ARBA" id="ARBA00022967"/>
    </source>
</evidence>
<dbReference type="GO" id="GO:0055070">
    <property type="term" value="P:copper ion homeostasis"/>
    <property type="evidence" value="ECO:0007669"/>
    <property type="project" value="TreeGrafter"/>
</dbReference>
<organism evidence="16 17">
    <name type="scientific">Formimonas warabiya</name>
    <dbReference type="NCBI Taxonomy" id="1761012"/>
    <lineage>
        <taxon>Bacteria</taxon>
        <taxon>Bacillati</taxon>
        <taxon>Bacillota</taxon>
        <taxon>Clostridia</taxon>
        <taxon>Eubacteriales</taxon>
        <taxon>Peptococcaceae</taxon>
        <taxon>Candidatus Formimonas</taxon>
    </lineage>
</organism>
<dbReference type="NCBIfam" id="TIGR01494">
    <property type="entry name" value="ATPase_P-type"/>
    <property type="match status" value="1"/>
</dbReference>
<feature type="transmembrane region" description="Helical" evidence="14">
    <location>
        <begin position="136"/>
        <end position="157"/>
    </location>
</feature>
<dbReference type="PROSITE" id="PS01229">
    <property type="entry name" value="COF_2"/>
    <property type="match status" value="1"/>
</dbReference>
<dbReference type="CDD" id="cd00371">
    <property type="entry name" value="HMA"/>
    <property type="match status" value="1"/>
</dbReference>
<dbReference type="SUPFAM" id="SSF55008">
    <property type="entry name" value="HMA, heavy metal-associated domain"/>
    <property type="match status" value="1"/>
</dbReference>
<dbReference type="InterPro" id="IPR023298">
    <property type="entry name" value="ATPase_P-typ_TM_dom_sf"/>
</dbReference>
<dbReference type="InterPro" id="IPR027256">
    <property type="entry name" value="P-typ_ATPase_IB"/>
</dbReference>
<dbReference type="GO" id="GO:0140581">
    <property type="term" value="F:P-type monovalent copper transporter activity"/>
    <property type="evidence" value="ECO:0007669"/>
    <property type="project" value="UniProtKB-EC"/>
</dbReference>
<feature type="transmembrane region" description="Helical" evidence="14">
    <location>
        <begin position="701"/>
        <end position="720"/>
    </location>
</feature>
<evidence type="ECO:0000256" key="14">
    <source>
        <dbReference type="RuleBase" id="RU362081"/>
    </source>
</evidence>
<dbReference type="CDD" id="cd02094">
    <property type="entry name" value="P-type_ATPase_Cu-like"/>
    <property type="match status" value="1"/>
</dbReference>
<dbReference type="OrthoDB" id="9760364at2"/>
<dbReference type="InterPro" id="IPR023299">
    <property type="entry name" value="ATPase_P-typ_cyto_dom_N"/>
</dbReference>
<dbReference type="SFLD" id="SFLDG00002">
    <property type="entry name" value="C1.7:_P-type_atpase_like"/>
    <property type="match status" value="1"/>
</dbReference>
<feature type="transmembrane region" description="Helical" evidence="14">
    <location>
        <begin position="202"/>
        <end position="222"/>
    </location>
</feature>
<dbReference type="PRINTS" id="PR00943">
    <property type="entry name" value="CUATPASE"/>
</dbReference>
<keyword evidence="14" id="KW-1003">Cell membrane</keyword>
<dbReference type="PANTHER" id="PTHR43520:SF8">
    <property type="entry name" value="P-TYPE CU(+) TRANSPORTER"/>
    <property type="match status" value="1"/>
</dbReference>
<dbReference type="SUPFAM" id="SSF81653">
    <property type="entry name" value="Calcium ATPase, transduction domain A"/>
    <property type="match status" value="1"/>
</dbReference>
<dbReference type="InterPro" id="IPR036163">
    <property type="entry name" value="HMA_dom_sf"/>
</dbReference>
<dbReference type="PANTHER" id="PTHR43520">
    <property type="entry name" value="ATP7, ISOFORM B"/>
    <property type="match status" value="1"/>
</dbReference>
<keyword evidence="11" id="KW-0186">Copper</keyword>
<keyword evidence="17" id="KW-1185">Reference proteome</keyword>
<dbReference type="Gene3D" id="3.40.1110.10">
    <property type="entry name" value="Calcium-transporting ATPase, cytoplasmic domain N"/>
    <property type="match status" value="2"/>
</dbReference>
<dbReference type="FunFam" id="3.30.70.100:FF:000005">
    <property type="entry name" value="Copper-exporting P-type ATPase A"/>
    <property type="match status" value="1"/>
</dbReference>
<feature type="transmembrane region" description="Helical" evidence="14">
    <location>
        <begin position="386"/>
        <end position="414"/>
    </location>
</feature>
<evidence type="ECO:0000256" key="4">
    <source>
        <dbReference type="ARBA" id="ARBA00022692"/>
    </source>
</evidence>
<name>A0A3G1KT66_FORW1</name>
<dbReference type="InterPro" id="IPR006121">
    <property type="entry name" value="HMA_dom"/>
</dbReference>
<keyword evidence="10 14" id="KW-1133">Transmembrane helix</keyword>
<feature type="transmembrane region" description="Helical" evidence="14">
    <location>
        <begin position="352"/>
        <end position="374"/>
    </location>
</feature>
<keyword evidence="9" id="KW-1278">Translocase</keyword>
<dbReference type="NCBIfam" id="TIGR01525">
    <property type="entry name" value="ATPase-IB_hvy"/>
    <property type="match status" value="1"/>
</dbReference>
<accession>A0A3G1KT66</accession>
<dbReference type="PROSITE" id="PS00154">
    <property type="entry name" value="ATPASE_E1_E2"/>
    <property type="match status" value="1"/>
</dbReference>
<dbReference type="InterPro" id="IPR001757">
    <property type="entry name" value="P_typ_ATPase"/>
</dbReference>
<keyword evidence="6 14" id="KW-0547">Nucleotide-binding</keyword>
<dbReference type="SFLD" id="SFLDF00027">
    <property type="entry name" value="p-type_atpase"/>
    <property type="match status" value="1"/>
</dbReference>
<dbReference type="SUPFAM" id="SSF81665">
    <property type="entry name" value="Calcium ATPase, transmembrane domain M"/>
    <property type="match status" value="1"/>
</dbReference>
<comment type="similarity">
    <text evidence="2 14">Belongs to the cation transport ATPase (P-type) (TC 3.A.3) family. Type IB subfamily.</text>
</comment>
<dbReference type="GO" id="GO:0005524">
    <property type="term" value="F:ATP binding"/>
    <property type="evidence" value="ECO:0007669"/>
    <property type="project" value="UniProtKB-UniRule"/>
</dbReference>
<evidence type="ECO:0000256" key="5">
    <source>
        <dbReference type="ARBA" id="ARBA00022723"/>
    </source>
</evidence>
<dbReference type="EMBL" id="CP017634">
    <property type="protein sequence ID" value="ATW25594.1"/>
    <property type="molecule type" value="Genomic_DNA"/>
</dbReference>
<reference evidence="16 17" key="1">
    <citation type="submission" date="2016-10" db="EMBL/GenBank/DDBJ databases">
        <title>Complete Genome Sequence of Peptococcaceae strain DCMF.</title>
        <authorList>
            <person name="Edwards R.J."/>
            <person name="Holland S.I."/>
            <person name="Deshpande N.P."/>
            <person name="Wong Y.K."/>
            <person name="Ertan H."/>
            <person name="Manefield M."/>
            <person name="Russell T.L."/>
            <person name="Lee M.J."/>
        </authorList>
    </citation>
    <scope>NUCLEOTIDE SEQUENCE [LARGE SCALE GENOMIC DNA]</scope>
    <source>
        <strain evidence="16 17">DCMF</strain>
    </source>
</reference>
<dbReference type="AlphaFoldDB" id="A0A3G1KT66"/>
<evidence type="ECO:0000256" key="2">
    <source>
        <dbReference type="ARBA" id="ARBA00006024"/>
    </source>
</evidence>
<evidence type="ECO:0000256" key="7">
    <source>
        <dbReference type="ARBA" id="ARBA00022796"/>
    </source>
</evidence>
<keyword evidence="7" id="KW-0187">Copper transport</keyword>
<evidence type="ECO:0000256" key="3">
    <source>
        <dbReference type="ARBA" id="ARBA00012517"/>
    </source>
</evidence>
<dbReference type="RefSeq" id="WP_148134850.1">
    <property type="nucleotide sequence ID" value="NZ_CP017634.1"/>
</dbReference>
<keyword evidence="8 14" id="KW-0067">ATP-binding</keyword>
<evidence type="ECO:0000313" key="17">
    <source>
        <dbReference type="Proteomes" id="UP000323521"/>
    </source>
</evidence>
<dbReference type="InterPro" id="IPR023214">
    <property type="entry name" value="HAD_sf"/>
</dbReference>
<evidence type="ECO:0000256" key="11">
    <source>
        <dbReference type="ARBA" id="ARBA00023008"/>
    </source>
</evidence>
<dbReference type="EC" id="7.2.2.8" evidence="3"/>
<dbReference type="Proteomes" id="UP000323521">
    <property type="component" value="Chromosome"/>
</dbReference>
<proteinExistence type="inferred from homology"/>
<dbReference type="InterPro" id="IPR044492">
    <property type="entry name" value="P_typ_ATPase_HD_dom"/>
</dbReference>
<feature type="domain" description="HMA" evidence="15">
    <location>
        <begin position="3"/>
        <end position="69"/>
    </location>
</feature>
<evidence type="ECO:0000256" key="12">
    <source>
        <dbReference type="ARBA" id="ARBA00023136"/>
    </source>
</evidence>
<dbReference type="PRINTS" id="PR00119">
    <property type="entry name" value="CATATPASE"/>
</dbReference>
<dbReference type="KEGG" id="fwa:DCMF_13250"/>
<dbReference type="InterPro" id="IPR059000">
    <property type="entry name" value="ATPase_P-type_domA"/>
</dbReference>
<dbReference type="InterPro" id="IPR036412">
    <property type="entry name" value="HAD-like_sf"/>
</dbReference>
<dbReference type="GO" id="GO:0016887">
    <property type="term" value="F:ATP hydrolysis activity"/>
    <property type="evidence" value="ECO:0007669"/>
    <property type="project" value="InterPro"/>
</dbReference>
<dbReference type="Pfam" id="PF00122">
    <property type="entry name" value="E1-E2_ATPase"/>
    <property type="match status" value="1"/>
</dbReference>
<keyword evidence="12 14" id="KW-0472">Membrane</keyword>
<dbReference type="SFLD" id="SFLDS00003">
    <property type="entry name" value="Haloacid_Dehalogenase"/>
    <property type="match status" value="1"/>
</dbReference>
<sequence>MKQSVNYKINGMTCALCSASIEASLEQLTGVESVNVGYATEKASVEYDDELLKPEEIEKTIKQLGFTIGENDQDEYAENKEIKKRTALFLVSAILTLPTLMCMVSCALDICDQVLNPAANPGAFNYFMYYLHDWKIQFAFATPVQFLIGAGFYRSAFYSLRARRPTMDVLVALGSSAAYFYSVYIVARYYLDYASCTKDIYLDASCTIITFVLLGKLLEAVAKGRMSESIRRLMDFKPKTARVFREGAEQYILIDQVREGDIVLVYPGEKLPADGVVTEGFSTVDESMLTGESIPVEKAAGSGVFAASLNKSGSFRFRAEKVGDQTAYAGILKYVENAQNSKSPIQRMADKAAGYFIPLVLTVAVGTFLVWFLIIFHGRMLEASMLYAISVLVAACPCALGLATPTAIVVGIGLGARRGILFKNGEALETLNKVNAVVFDKTGTLTEGKPVLTDVVLLNNRMSFTEKELLLMAGAAEGQSEHPLGKALWEKVEKEFGQNGLEVESFEALPGMGIRAIVEGRRILIGNGACLKDQGMETANGQNILKEMESQGKTAVVMAVEGEAVALFGFMDKLRPEARATIEKFGRMEIAVYLITGDSENVARAVAAQIGITSILAQVLPEQKADEIRKLQEQGLKVAMVGDGINDAPALAAADVGIAMGSGTDVAIEAGGVVLLSNDLSELPGAFHLAHMTMRKIVQNLFWALIYNTTAMAFAVTGHLGPEVGALSMALSSVSVLFNSLSLKKSGREKFRVLKAA</sequence>
<dbReference type="InterPro" id="IPR018303">
    <property type="entry name" value="ATPase_P-typ_P_site"/>
</dbReference>
<feature type="transmembrane region" description="Helical" evidence="14">
    <location>
        <begin position="87"/>
        <end position="110"/>
    </location>
</feature>
<dbReference type="GO" id="GO:0043682">
    <property type="term" value="F:P-type divalent copper transporter activity"/>
    <property type="evidence" value="ECO:0007669"/>
    <property type="project" value="TreeGrafter"/>
</dbReference>